<feature type="region of interest" description="Disordered" evidence="1">
    <location>
        <begin position="1"/>
        <end position="34"/>
    </location>
</feature>
<dbReference type="EMBL" id="JAQJAE010000005">
    <property type="protein sequence ID" value="KAJ5592195.1"/>
    <property type="molecule type" value="Genomic_DNA"/>
</dbReference>
<name>A0AAD6DSW4_9EURO</name>
<dbReference type="AlphaFoldDB" id="A0AAD6DSW4"/>
<evidence type="ECO:0000256" key="1">
    <source>
        <dbReference type="SAM" id="MobiDB-lite"/>
    </source>
</evidence>
<evidence type="ECO:0000313" key="3">
    <source>
        <dbReference type="Proteomes" id="UP001213799"/>
    </source>
</evidence>
<organism evidence="2 3">
    <name type="scientific">Penicillium hordei</name>
    <dbReference type="NCBI Taxonomy" id="40994"/>
    <lineage>
        <taxon>Eukaryota</taxon>
        <taxon>Fungi</taxon>
        <taxon>Dikarya</taxon>
        <taxon>Ascomycota</taxon>
        <taxon>Pezizomycotina</taxon>
        <taxon>Eurotiomycetes</taxon>
        <taxon>Eurotiomycetidae</taxon>
        <taxon>Eurotiales</taxon>
        <taxon>Aspergillaceae</taxon>
        <taxon>Penicillium</taxon>
    </lineage>
</organism>
<protein>
    <submittedName>
        <fullName evidence="2">Uncharacterized protein</fullName>
    </submittedName>
</protein>
<proteinExistence type="predicted"/>
<accession>A0AAD6DSW4</accession>
<evidence type="ECO:0000313" key="2">
    <source>
        <dbReference type="EMBL" id="KAJ5592195.1"/>
    </source>
</evidence>
<feature type="compositionally biased region" description="Basic and acidic residues" evidence="1">
    <location>
        <begin position="21"/>
        <end position="34"/>
    </location>
</feature>
<keyword evidence="3" id="KW-1185">Reference proteome</keyword>
<reference evidence="2" key="2">
    <citation type="submission" date="2023-01" db="EMBL/GenBank/DDBJ databases">
        <authorList>
            <person name="Petersen C."/>
        </authorList>
    </citation>
    <scope>NUCLEOTIDE SEQUENCE</scope>
    <source>
        <strain evidence="2">IBT 12815</strain>
    </source>
</reference>
<dbReference type="GeneID" id="81590395"/>
<reference evidence="2" key="1">
    <citation type="journal article" date="2023" name="IMA Fungus">
        <title>Comparative genomic study of the Penicillium genus elucidates a diverse pangenome and 15 lateral gene transfer events.</title>
        <authorList>
            <person name="Petersen C."/>
            <person name="Sorensen T."/>
            <person name="Nielsen M.R."/>
            <person name="Sondergaard T.E."/>
            <person name="Sorensen J.L."/>
            <person name="Fitzpatrick D.A."/>
            <person name="Frisvad J.C."/>
            <person name="Nielsen K.L."/>
        </authorList>
    </citation>
    <scope>NUCLEOTIDE SEQUENCE</scope>
    <source>
        <strain evidence="2">IBT 12815</strain>
    </source>
</reference>
<sequence>MGFVTNFHLKKPGTKNTGHQEAAKPDPRNGDPVTREDFYYPKVWRVVNHYQYTGLPHSAMSCLAHIRSAKTNHGLITHELIAIMNTMLLRVNHRPFRRCHIHPSLSFMGDQKGKFIQASWSEPIGGIPTLSIR</sequence>
<dbReference type="Proteomes" id="UP001213799">
    <property type="component" value="Unassembled WGS sequence"/>
</dbReference>
<dbReference type="RefSeq" id="XP_056748821.1">
    <property type="nucleotide sequence ID" value="XM_056900153.1"/>
</dbReference>
<comment type="caution">
    <text evidence="2">The sequence shown here is derived from an EMBL/GenBank/DDBJ whole genome shotgun (WGS) entry which is preliminary data.</text>
</comment>
<gene>
    <name evidence="2" type="ORF">N7537_009099</name>
</gene>